<evidence type="ECO:0000313" key="1">
    <source>
        <dbReference type="EMBL" id="VVE85924.1"/>
    </source>
</evidence>
<reference evidence="1 2" key="1">
    <citation type="submission" date="2019-08" db="EMBL/GenBank/DDBJ databases">
        <authorList>
            <person name="Peeters C."/>
        </authorList>
    </citation>
    <scope>NUCLEOTIDE SEQUENCE [LARGE SCALE GENOMIC DNA]</scope>
    <source>
        <strain evidence="1 2">LMG 31121</strain>
    </source>
</reference>
<evidence type="ECO:0000313" key="2">
    <source>
        <dbReference type="Proteomes" id="UP000335538"/>
    </source>
</evidence>
<sequence length="347" mass="37783">MPELSVTIKTNWFGNAVGLNAVSSTDADKGAWRTRLDKLLNWVCGADRTSAVEALNVLKSAKTGGHQRTDGTIFGDRATLEAYLKLKSLVPGKYQPNFLEQLSSGELRVSIAGLDAGQPVSFAVPADDVRDVVWGQIAQQFDKSRKLLAYEAIKCLVSADTVTQQVCTCADLLAYAPPPDSALTWQIPAKGAPFFRLGTVDIPYCAAPAGHAADLLPEDIAHVLCSIRYDGECVITGFHDLAARYRQEESDVGVIEAELSFLKDAPQLVDALKLLRLHELNDDKGDYAFDLGREIEPIAIQMHEGDGDPKLFATRCGENAQRLMGCLERLEELAPKLPPYNALSRLA</sequence>
<dbReference type="AlphaFoldDB" id="A0A5E5BJP0"/>
<gene>
    <name evidence="1" type="ORF">PSP31121_05557</name>
</gene>
<proteinExistence type="predicted"/>
<dbReference type="EMBL" id="CABPSR010000047">
    <property type="protein sequence ID" value="VVE85924.1"/>
    <property type="molecule type" value="Genomic_DNA"/>
</dbReference>
<dbReference type="Proteomes" id="UP000335538">
    <property type="component" value="Unassembled WGS sequence"/>
</dbReference>
<name>A0A5E5BJP0_9BURK</name>
<protein>
    <submittedName>
        <fullName evidence="1">Uncharacterized protein</fullName>
    </submittedName>
</protein>
<dbReference type="RefSeq" id="WP_150811567.1">
    <property type="nucleotide sequence ID" value="NZ_CABPSR010000047.1"/>
</dbReference>
<organism evidence="1 2">
    <name type="scientific">Pandoraea sputorum</name>
    <dbReference type="NCBI Taxonomy" id="93222"/>
    <lineage>
        <taxon>Bacteria</taxon>
        <taxon>Pseudomonadati</taxon>
        <taxon>Pseudomonadota</taxon>
        <taxon>Betaproteobacteria</taxon>
        <taxon>Burkholderiales</taxon>
        <taxon>Burkholderiaceae</taxon>
        <taxon>Pandoraea</taxon>
    </lineage>
</organism>
<accession>A0A5E5BJP0</accession>